<organism evidence="1 2">
    <name type="scientific">Malus baccata</name>
    <name type="common">Siberian crab apple</name>
    <name type="synonym">Pyrus baccata</name>
    <dbReference type="NCBI Taxonomy" id="106549"/>
    <lineage>
        <taxon>Eukaryota</taxon>
        <taxon>Viridiplantae</taxon>
        <taxon>Streptophyta</taxon>
        <taxon>Embryophyta</taxon>
        <taxon>Tracheophyta</taxon>
        <taxon>Spermatophyta</taxon>
        <taxon>Magnoliopsida</taxon>
        <taxon>eudicotyledons</taxon>
        <taxon>Gunneridae</taxon>
        <taxon>Pentapetalae</taxon>
        <taxon>rosids</taxon>
        <taxon>fabids</taxon>
        <taxon>Rosales</taxon>
        <taxon>Rosaceae</taxon>
        <taxon>Amygdaloideae</taxon>
        <taxon>Maleae</taxon>
        <taxon>Malus</taxon>
    </lineage>
</organism>
<protein>
    <submittedName>
        <fullName evidence="1">Uncharacterized protein</fullName>
    </submittedName>
</protein>
<dbReference type="STRING" id="106549.A0A540KH15"/>
<comment type="caution">
    <text evidence="1">The sequence shown here is derived from an EMBL/GenBank/DDBJ whole genome shotgun (WGS) entry which is preliminary data.</text>
</comment>
<evidence type="ECO:0000313" key="1">
    <source>
        <dbReference type="EMBL" id="TQD73526.1"/>
    </source>
</evidence>
<proteinExistence type="predicted"/>
<name>A0A540KH15_MALBA</name>
<keyword evidence="2" id="KW-1185">Reference proteome</keyword>
<accession>A0A540KH15</accession>
<dbReference type="AlphaFoldDB" id="A0A540KH15"/>
<sequence length="114" mass="13211">MHRDRKYAVQPRNVYAAGVHKSQNLAGKTTRMTRIKYFHYRGTINTPHEPCIQLINATETYVDDIPYVMDTTMISLAGSVKEFELRMTGDRIQKTRHYGKENSSEGLQFLIFLV</sequence>
<evidence type="ECO:0000313" key="2">
    <source>
        <dbReference type="Proteomes" id="UP000315295"/>
    </source>
</evidence>
<dbReference type="EMBL" id="VIEB01001279">
    <property type="protein sequence ID" value="TQD73526.1"/>
    <property type="molecule type" value="Genomic_DNA"/>
</dbReference>
<gene>
    <name evidence="1" type="ORF">C1H46_040950</name>
</gene>
<reference evidence="1 2" key="1">
    <citation type="journal article" date="2019" name="G3 (Bethesda)">
        <title>Sequencing of a Wild Apple (Malus baccata) Genome Unravels the Differences Between Cultivated and Wild Apple Species Regarding Disease Resistance and Cold Tolerance.</title>
        <authorList>
            <person name="Chen X."/>
        </authorList>
    </citation>
    <scope>NUCLEOTIDE SEQUENCE [LARGE SCALE GENOMIC DNA]</scope>
    <source>
        <strain evidence="2">cv. Shandingzi</strain>
        <tissue evidence="1">Leaves</tissue>
    </source>
</reference>
<dbReference type="Proteomes" id="UP000315295">
    <property type="component" value="Unassembled WGS sequence"/>
</dbReference>